<dbReference type="InterPro" id="IPR050162">
    <property type="entry name" value="MsrA_MetSO_reductase"/>
</dbReference>
<comment type="catalytic activity">
    <reaction evidence="3 5">
        <text>L-methionyl-[protein] + [thioredoxin]-disulfide + H2O = L-methionyl-(S)-S-oxide-[protein] + [thioredoxin]-dithiol</text>
        <dbReference type="Rhea" id="RHEA:14217"/>
        <dbReference type="Rhea" id="RHEA-COMP:10698"/>
        <dbReference type="Rhea" id="RHEA-COMP:10700"/>
        <dbReference type="Rhea" id="RHEA-COMP:12313"/>
        <dbReference type="Rhea" id="RHEA-COMP:12315"/>
        <dbReference type="ChEBI" id="CHEBI:15377"/>
        <dbReference type="ChEBI" id="CHEBI:16044"/>
        <dbReference type="ChEBI" id="CHEBI:29950"/>
        <dbReference type="ChEBI" id="CHEBI:44120"/>
        <dbReference type="ChEBI" id="CHEBI:50058"/>
        <dbReference type="EC" id="1.8.4.11"/>
    </reaction>
</comment>
<dbReference type="PANTHER" id="PTHR42799:SF2">
    <property type="entry name" value="MITOCHONDRIAL PEPTIDE METHIONINE SULFOXIDE REDUCTASE"/>
    <property type="match status" value="1"/>
</dbReference>
<dbReference type="InterPro" id="IPR036509">
    <property type="entry name" value="Met_Sox_Rdtase_MsrA_sf"/>
</dbReference>
<comment type="catalytic activity">
    <reaction evidence="4 5">
        <text>[thioredoxin]-disulfide + L-methionine + H2O = L-methionine (S)-S-oxide + [thioredoxin]-dithiol</text>
        <dbReference type="Rhea" id="RHEA:19993"/>
        <dbReference type="Rhea" id="RHEA-COMP:10698"/>
        <dbReference type="Rhea" id="RHEA-COMP:10700"/>
        <dbReference type="ChEBI" id="CHEBI:15377"/>
        <dbReference type="ChEBI" id="CHEBI:29950"/>
        <dbReference type="ChEBI" id="CHEBI:50058"/>
        <dbReference type="ChEBI" id="CHEBI:57844"/>
        <dbReference type="ChEBI" id="CHEBI:58772"/>
        <dbReference type="EC" id="1.8.4.11"/>
    </reaction>
</comment>
<evidence type="ECO:0000256" key="3">
    <source>
        <dbReference type="ARBA" id="ARBA00047806"/>
    </source>
</evidence>
<evidence type="ECO:0000256" key="5">
    <source>
        <dbReference type="HAMAP-Rule" id="MF_01401"/>
    </source>
</evidence>
<dbReference type="InterPro" id="IPR002569">
    <property type="entry name" value="Met_Sox_Rdtase_MsrA_dom"/>
</dbReference>
<accession>A0ABZ3BYE9</accession>
<evidence type="ECO:0000313" key="8">
    <source>
        <dbReference type="Proteomes" id="UP001449178"/>
    </source>
</evidence>
<feature type="active site" evidence="5">
    <location>
        <position position="17"/>
    </location>
</feature>
<dbReference type="Pfam" id="PF01625">
    <property type="entry name" value="PMSR"/>
    <property type="match status" value="1"/>
</dbReference>
<reference evidence="7 8" key="1">
    <citation type="submission" date="2024-03" db="EMBL/GenBank/DDBJ databases">
        <title>Complete Genome Sequence and Annotation of Ignatzschineria larvae DSM 13226.</title>
        <authorList>
            <person name="Cantrell E."/>
            <person name="Burcham Z.M."/>
        </authorList>
    </citation>
    <scope>NUCLEOTIDE SEQUENCE [LARGE SCALE GENOMIC DNA]</scope>
    <source>
        <strain evidence="7 8">DSM 13226</strain>
    </source>
</reference>
<keyword evidence="2 5" id="KW-0560">Oxidoreductase</keyword>
<protein>
    <recommendedName>
        <fullName evidence="5">Peptide methionine sulfoxide reductase MsrA</fullName>
        <shortName evidence="5">Protein-methionine-S-oxide reductase</shortName>
        <ecNumber evidence="5">1.8.4.11</ecNumber>
    </recommendedName>
    <alternativeName>
        <fullName evidence="5">Peptide-methionine (S)-S-oxide reductase</fullName>
        <shortName evidence="5">Peptide Met(O) reductase</shortName>
    </alternativeName>
</protein>
<keyword evidence="8" id="KW-1185">Reference proteome</keyword>
<dbReference type="PANTHER" id="PTHR42799">
    <property type="entry name" value="MITOCHONDRIAL PEPTIDE METHIONINE SULFOXIDE REDUCTASE"/>
    <property type="match status" value="1"/>
</dbReference>
<sequence length="172" mass="19607">MTEETQDIREIVVAGGCFWGVEAYYQQLKGIVATEVGYAQGVVDHPTYEAVCTMETDHAEVVKIIYDANVIALEKILEHLFRMIDPLSLNQQGNDIGTQYRSGIYYSDKTDLPIIKQFISKEQQAYSAPIAVEVEPLKTFWPAEDFHQDYLLKNPQGYCHINFALIKPSERK</sequence>
<dbReference type="EC" id="1.8.4.11" evidence="5"/>
<evidence type="ECO:0000256" key="2">
    <source>
        <dbReference type="ARBA" id="ARBA00023002"/>
    </source>
</evidence>
<organism evidence="7 8">
    <name type="scientific">Ignatzschineria larvae DSM 13226</name>
    <dbReference type="NCBI Taxonomy" id="1111732"/>
    <lineage>
        <taxon>Bacteria</taxon>
        <taxon>Pseudomonadati</taxon>
        <taxon>Pseudomonadota</taxon>
        <taxon>Gammaproteobacteria</taxon>
        <taxon>Cardiobacteriales</taxon>
        <taxon>Ignatzschineriaceae</taxon>
        <taxon>Ignatzschineria</taxon>
    </lineage>
</organism>
<evidence type="ECO:0000256" key="4">
    <source>
        <dbReference type="ARBA" id="ARBA00048782"/>
    </source>
</evidence>
<dbReference type="EMBL" id="CP150637">
    <property type="protein sequence ID" value="WZW86855.1"/>
    <property type="molecule type" value="Genomic_DNA"/>
</dbReference>
<comment type="function">
    <text evidence="5">Has an important function as a repair enzyme for proteins that have been inactivated by oxidation. Catalyzes the reversible oxidation-reduction of methionine sulfoxide in proteins to methionine.</text>
</comment>
<evidence type="ECO:0000313" key="7">
    <source>
        <dbReference type="EMBL" id="WZW86855.1"/>
    </source>
</evidence>
<dbReference type="SUPFAM" id="SSF55068">
    <property type="entry name" value="Peptide methionine sulfoxide reductase"/>
    <property type="match status" value="1"/>
</dbReference>
<dbReference type="RefSeq" id="WP_270049114.1">
    <property type="nucleotide sequence ID" value="NZ_AZOD01000017.1"/>
</dbReference>
<dbReference type="Gene3D" id="3.30.1060.10">
    <property type="entry name" value="Peptide methionine sulphoxide reductase MsrA"/>
    <property type="match status" value="1"/>
</dbReference>
<dbReference type="GO" id="GO:0008113">
    <property type="term" value="F:peptide-methionine (S)-S-oxide reductase activity"/>
    <property type="evidence" value="ECO:0007669"/>
    <property type="project" value="UniProtKB-EC"/>
</dbReference>
<feature type="domain" description="Peptide methionine sulphoxide reductase MsrA" evidence="6">
    <location>
        <begin position="10"/>
        <end position="160"/>
    </location>
</feature>
<comment type="similarity">
    <text evidence="1 5">Belongs to the MsrA Met sulfoxide reductase family.</text>
</comment>
<proteinExistence type="inferred from homology"/>
<evidence type="ECO:0000256" key="1">
    <source>
        <dbReference type="ARBA" id="ARBA00005591"/>
    </source>
</evidence>
<evidence type="ECO:0000259" key="6">
    <source>
        <dbReference type="Pfam" id="PF01625"/>
    </source>
</evidence>
<gene>
    <name evidence="5 7" type="primary">msrA</name>
    <name evidence="7" type="ORF">WMO13_05550</name>
</gene>
<dbReference type="HAMAP" id="MF_01401">
    <property type="entry name" value="MsrA"/>
    <property type="match status" value="1"/>
</dbReference>
<dbReference type="Proteomes" id="UP001449178">
    <property type="component" value="Chromosome"/>
</dbReference>
<dbReference type="NCBIfam" id="TIGR00401">
    <property type="entry name" value="msrA"/>
    <property type="match status" value="1"/>
</dbReference>
<name>A0ABZ3BYE9_9GAMM</name>